<feature type="binding site" evidence="9">
    <location>
        <position position="118"/>
    </location>
    <ligand>
        <name>ATP</name>
        <dbReference type="ChEBI" id="CHEBI:30616"/>
    </ligand>
</feature>
<gene>
    <name evidence="12" type="ORF">PECUL_23A055639</name>
</gene>
<keyword evidence="4 9" id="KW-0547">Nucleotide-binding</keyword>
<evidence type="ECO:0000256" key="2">
    <source>
        <dbReference type="ARBA" id="ARBA00022527"/>
    </source>
</evidence>
<proteinExistence type="predicted"/>
<keyword evidence="3" id="KW-0808">Transferase</keyword>
<dbReference type="InterPro" id="IPR011009">
    <property type="entry name" value="Kinase-like_dom_sf"/>
</dbReference>
<evidence type="ECO:0000256" key="5">
    <source>
        <dbReference type="ARBA" id="ARBA00022777"/>
    </source>
</evidence>
<keyword evidence="2" id="KW-0723">Serine/threonine-protein kinase</keyword>
<comment type="catalytic activity">
    <reaction evidence="7">
        <text>L-threonyl-[protein] + ATP = O-phospho-L-threonyl-[protein] + ADP + H(+)</text>
        <dbReference type="Rhea" id="RHEA:46608"/>
        <dbReference type="Rhea" id="RHEA-COMP:11060"/>
        <dbReference type="Rhea" id="RHEA-COMP:11605"/>
        <dbReference type="ChEBI" id="CHEBI:15378"/>
        <dbReference type="ChEBI" id="CHEBI:30013"/>
        <dbReference type="ChEBI" id="CHEBI:30616"/>
        <dbReference type="ChEBI" id="CHEBI:61977"/>
        <dbReference type="ChEBI" id="CHEBI:456216"/>
        <dbReference type="EC" id="2.7.11.1"/>
    </reaction>
</comment>
<evidence type="ECO:0000256" key="4">
    <source>
        <dbReference type="ARBA" id="ARBA00022741"/>
    </source>
</evidence>
<evidence type="ECO:0000256" key="1">
    <source>
        <dbReference type="ARBA" id="ARBA00012513"/>
    </source>
</evidence>
<dbReference type="PROSITE" id="PS50011">
    <property type="entry name" value="PROTEIN_KINASE_DOM"/>
    <property type="match status" value="1"/>
</dbReference>
<sequence length="158" mass="17732">MNIQRLKLPIGDLNNGVTVTRDRCFEFKITKTSSDETNYGKKRKREDKKTSKEGLMKKRYRAGGTSVHQEDPGPSSEACISLERLTFHKVLGQGSYGKVMLASDKINKKWLAVKIIKKRVLLEDDPDSTLVERRVLGAAAGSNFLTQAFATFQTKVPK</sequence>
<dbReference type="EMBL" id="OW240918">
    <property type="protein sequence ID" value="CAH2307024.1"/>
    <property type="molecule type" value="Genomic_DNA"/>
</dbReference>
<dbReference type="PROSITE" id="PS00107">
    <property type="entry name" value="PROTEIN_KINASE_ATP"/>
    <property type="match status" value="1"/>
</dbReference>
<evidence type="ECO:0000256" key="8">
    <source>
        <dbReference type="ARBA" id="ARBA00048679"/>
    </source>
</evidence>
<dbReference type="Proteomes" id="UP001295444">
    <property type="component" value="Chromosome 07"/>
</dbReference>
<feature type="region of interest" description="Disordered" evidence="10">
    <location>
        <begin position="36"/>
        <end position="75"/>
    </location>
</feature>
<keyword evidence="6 9" id="KW-0067">ATP-binding</keyword>
<dbReference type="InterPro" id="IPR050236">
    <property type="entry name" value="Ser_Thr_kinase_AGC"/>
</dbReference>
<name>A0AAD1SP90_PELCU</name>
<comment type="catalytic activity">
    <reaction evidence="8">
        <text>L-seryl-[protein] + ATP = O-phospho-L-seryl-[protein] + ADP + H(+)</text>
        <dbReference type="Rhea" id="RHEA:17989"/>
        <dbReference type="Rhea" id="RHEA-COMP:9863"/>
        <dbReference type="Rhea" id="RHEA-COMP:11604"/>
        <dbReference type="ChEBI" id="CHEBI:15378"/>
        <dbReference type="ChEBI" id="CHEBI:29999"/>
        <dbReference type="ChEBI" id="CHEBI:30616"/>
        <dbReference type="ChEBI" id="CHEBI:83421"/>
        <dbReference type="ChEBI" id="CHEBI:456216"/>
        <dbReference type="EC" id="2.7.11.1"/>
    </reaction>
</comment>
<evidence type="ECO:0000256" key="6">
    <source>
        <dbReference type="ARBA" id="ARBA00022840"/>
    </source>
</evidence>
<evidence type="ECO:0000256" key="3">
    <source>
        <dbReference type="ARBA" id="ARBA00022679"/>
    </source>
</evidence>
<evidence type="ECO:0000256" key="7">
    <source>
        <dbReference type="ARBA" id="ARBA00047899"/>
    </source>
</evidence>
<dbReference type="GO" id="GO:0005524">
    <property type="term" value="F:ATP binding"/>
    <property type="evidence" value="ECO:0007669"/>
    <property type="project" value="UniProtKB-UniRule"/>
</dbReference>
<accession>A0AAD1SP90</accession>
<dbReference type="GO" id="GO:0035556">
    <property type="term" value="P:intracellular signal transduction"/>
    <property type="evidence" value="ECO:0007669"/>
    <property type="project" value="TreeGrafter"/>
</dbReference>
<feature type="domain" description="Protein kinase" evidence="11">
    <location>
        <begin position="85"/>
        <end position="158"/>
    </location>
</feature>
<feature type="compositionally biased region" description="Basic and acidic residues" evidence="10">
    <location>
        <begin position="47"/>
        <end position="56"/>
    </location>
</feature>
<dbReference type="AlphaFoldDB" id="A0AAD1SP90"/>
<evidence type="ECO:0000313" key="13">
    <source>
        <dbReference type="Proteomes" id="UP001295444"/>
    </source>
</evidence>
<evidence type="ECO:0000313" key="12">
    <source>
        <dbReference type="EMBL" id="CAH2307024.1"/>
    </source>
</evidence>
<dbReference type="PANTHER" id="PTHR24356:SF428">
    <property type="entry name" value="PROTEIN KINASE C DELTA TYPE-LIKE"/>
    <property type="match status" value="1"/>
</dbReference>
<dbReference type="InterPro" id="IPR017441">
    <property type="entry name" value="Protein_kinase_ATP_BS"/>
</dbReference>
<dbReference type="GO" id="GO:0004674">
    <property type="term" value="F:protein serine/threonine kinase activity"/>
    <property type="evidence" value="ECO:0007669"/>
    <property type="project" value="UniProtKB-KW"/>
</dbReference>
<dbReference type="Gene3D" id="3.30.200.20">
    <property type="entry name" value="Phosphorylase Kinase, domain 1"/>
    <property type="match status" value="1"/>
</dbReference>
<evidence type="ECO:0000259" key="11">
    <source>
        <dbReference type="PROSITE" id="PS50011"/>
    </source>
</evidence>
<reference evidence="12" key="1">
    <citation type="submission" date="2022-03" db="EMBL/GenBank/DDBJ databases">
        <authorList>
            <person name="Alioto T."/>
            <person name="Alioto T."/>
            <person name="Gomez Garrido J."/>
        </authorList>
    </citation>
    <scope>NUCLEOTIDE SEQUENCE</scope>
</reference>
<evidence type="ECO:0000256" key="10">
    <source>
        <dbReference type="SAM" id="MobiDB-lite"/>
    </source>
</evidence>
<evidence type="ECO:0000256" key="9">
    <source>
        <dbReference type="PROSITE-ProRule" id="PRU10141"/>
    </source>
</evidence>
<protein>
    <recommendedName>
        <fullName evidence="1">non-specific serine/threonine protein kinase</fullName>
        <ecNumber evidence="1">2.7.11.1</ecNumber>
    </recommendedName>
</protein>
<organism evidence="12 13">
    <name type="scientific">Pelobates cultripes</name>
    <name type="common">Western spadefoot toad</name>
    <dbReference type="NCBI Taxonomy" id="61616"/>
    <lineage>
        <taxon>Eukaryota</taxon>
        <taxon>Metazoa</taxon>
        <taxon>Chordata</taxon>
        <taxon>Craniata</taxon>
        <taxon>Vertebrata</taxon>
        <taxon>Euteleostomi</taxon>
        <taxon>Amphibia</taxon>
        <taxon>Batrachia</taxon>
        <taxon>Anura</taxon>
        <taxon>Pelobatoidea</taxon>
        <taxon>Pelobatidae</taxon>
        <taxon>Pelobates</taxon>
    </lineage>
</organism>
<keyword evidence="13" id="KW-1185">Reference proteome</keyword>
<dbReference type="PANTHER" id="PTHR24356">
    <property type="entry name" value="SERINE/THREONINE-PROTEIN KINASE"/>
    <property type="match status" value="1"/>
</dbReference>
<keyword evidence="5 12" id="KW-0418">Kinase</keyword>
<dbReference type="SUPFAM" id="SSF56112">
    <property type="entry name" value="Protein kinase-like (PK-like)"/>
    <property type="match status" value="1"/>
</dbReference>
<dbReference type="EC" id="2.7.11.1" evidence="1"/>
<dbReference type="InterPro" id="IPR000719">
    <property type="entry name" value="Prot_kinase_dom"/>
</dbReference>